<evidence type="ECO:0000256" key="2">
    <source>
        <dbReference type="SAM" id="Phobius"/>
    </source>
</evidence>
<evidence type="ECO:0000313" key="4">
    <source>
        <dbReference type="Proteomes" id="UP000239895"/>
    </source>
</evidence>
<dbReference type="EMBL" id="PVTX01000002">
    <property type="protein sequence ID" value="PRZ08497.1"/>
    <property type="molecule type" value="Genomic_DNA"/>
</dbReference>
<dbReference type="RefSeq" id="WP_106265295.1">
    <property type="nucleotide sequence ID" value="NZ_PVTX01000002.1"/>
</dbReference>
<keyword evidence="2" id="KW-0812">Transmembrane</keyword>
<feature type="transmembrane region" description="Helical" evidence="2">
    <location>
        <begin position="12"/>
        <end position="34"/>
    </location>
</feature>
<keyword evidence="2" id="KW-0472">Membrane</keyword>
<gene>
    <name evidence="3" type="ORF">BCL65_10239</name>
</gene>
<proteinExistence type="predicted"/>
<name>A0ABX5EGC7_9MICO</name>
<feature type="compositionally biased region" description="Polar residues" evidence="1">
    <location>
        <begin position="176"/>
        <end position="185"/>
    </location>
</feature>
<evidence type="ECO:0000256" key="1">
    <source>
        <dbReference type="SAM" id="MobiDB-lite"/>
    </source>
</evidence>
<organism evidence="3 4">
    <name type="scientific">Isoptericola halotolerans</name>
    <dbReference type="NCBI Taxonomy" id="300560"/>
    <lineage>
        <taxon>Bacteria</taxon>
        <taxon>Bacillati</taxon>
        <taxon>Actinomycetota</taxon>
        <taxon>Actinomycetes</taxon>
        <taxon>Micrococcales</taxon>
        <taxon>Promicromonosporaceae</taxon>
        <taxon>Isoptericola</taxon>
    </lineage>
</organism>
<feature type="transmembrane region" description="Helical" evidence="2">
    <location>
        <begin position="125"/>
        <end position="146"/>
    </location>
</feature>
<keyword evidence="2" id="KW-1133">Transmembrane helix</keyword>
<feature type="region of interest" description="Disordered" evidence="1">
    <location>
        <begin position="160"/>
        <end position="185"/>
    </location>
</feature>
<keyword evidence="4" id="KW-1185">Reference proteome</keyword>
<accession>A0ABX5EGC7</accession>
<dbReference type="Proteomes" id="UP000239895">
    <property type="component" value="Unassembled WGS sequence"/>
</dbReference>
<feature type="transmembrane region" description="Helical" evidence="2">
    <location>
        <begin position="90"/>
        <end position="113"/>
    </location>
</feature>
<feature type="transmembrane region" description="Helical" evidence="2">
    <location>
        <begin position="49"/>
        <end position="69"/>
    </location>
</feature>
<evidence type="ECO:0000313" key="3">
    <source>
        <dbReference type="EMBL" id="PRZ08497.1"/>
    </source>
</evidence>
<comment type="caution">
    <text evidence="3">The sequence shown here is derived from an EMBL/GenBank/DDBJ whole genome shotgun (WGS) entry which is preliminary data.</text>
</comment>
<sequence>MTITQREDWITRLGTILAFIFVGQTLFFVLPLMVTDGNLVTEQVPGSFVIRWLAFVPAMMYLALVVLSIPQPRMRARPSRRGRSIQIPQFGRFPVFVLGFVLITSTGAQSVFLIPQGSGAAYLLYPSYIIIGAWLLHILRMILGLFRLVPRSWRIAPDPAPTETPIGIPDQRFAPSRSSGRNRTP</sequence>
<protein>
    <submittedName>
        <fullName evidence="3">Uncharacterized protein</fullName>
    </submittedName>
</protein>
<reference evidence="3 4" key="1">
    <citation type="submission" date="2018-03" db="EMBL/GenBank/DDBJ databases">
        <title>Comparative analysis of microorganisms from saline springs in Andes Mountain Range, Colombia.</title>
        <authorList>
            <person name="Rubin E."/>
        </authorList>
    </citation>
    <scope>NUCLEOTIDE SEQUENCE [LARGE SCALE GENOMIC DNA]</scope>
    <source>
        <strain evidence="3 4">CG 23</strain>
    </source>
</reference>